<dbReference type="AlphaFoldDB" id="A0A7S2W2X3"/>
<gene>
    <name evidence="2" type="ORF">QSP1433_LOCUS784</name>
</gene>
<organism evidence="2">
    <name type="scientific">Mucochytrium quahogii</name>
    <dbReference type="NCBI Taxonomy" id="96639"/>
    <lineage>
        <taxon>Eukaryota</taxon>
        <taxon>Sar</taxon>
        <taxon>Stramenopiles</taxon>
        <taxon>Bigyra</taxon>
        <taxon>Labyrinthulomycetes</taxon>
        <taxon>Thraustochytrida</taxon>
        <taxon>Thraustochytriidae</taxon>
        <taxon>Mucochytrium</taxon>
    </lineage>
</organism>
<proteinExistence type="predicted"/>
<feature type="signal peptide" evidence="1">
    <location>
        <begin position="1"/>
        <end position="20"/>
    </location>
</feature>
<sequence length="732" mass="81266">MKPSWVFAFCIKPLAETVCALKLRSGMQESLALKSHPWHCESYGDQSGTFYGFGFPWNKGCYNTAFGACCGDCNRPYCNHPKSGGVCAKCGNSACPDVAGEYFLNQPFVRSQGYNNNVCPKSLKEHIDSFQLDLSCSQELPKDQGVLNSSKVTNPDPTGGPGIYNPTYDAKYLGTRWKLNGVDVSEVFRYTFQKQTVPECTKGCMISGSFAAHIGEGTTVWDALSNMDFLAPEKRAAFMANEQECYDRCVSRRTELVKVLPKYNIHASNKETLQYLLDKVIPKKDALSAEIRNLKQKQYALLYPPCGACTKVAFPSTDQDADTGMTCSEKYGPGNPNSGTGFTIYDDYCQTGSHWGCTGQANCRRCVLRKAKTVPGQENLIVCPVCVCTAHSIDPTQCISSISDECSQQDYLLGCNCSIPRNEADPGVKSLKEKIDKLKPRLDCHVKNEKNLLDFHTGVVTELARVHKSLTATNASLYANGKCETRVSYDEFLCRTVEKALAFDSHIPWCWVVKFLLRQVGALITKTVEASFPELGVILQELRADPVCQDMKGPISIMSRRFGTRAGTSWTVSFIVQKVTGWICDALLSKTRNTPFYSVVQGLCLEAGLRIEITQVAVDFICGKWGQALMDLVDMLLCLVPHCAGALMICPNHVFKKPDSTPTHSFAQTQYSFDYLLGRGTVDVYRYRYDRINTDNHLGSLMEKMVEKTPRGELPTADKLNLFVFPSSNLKQ</sequence>
<name>A0A7S2W2X3_9STRA</name>
<keyword evidence="1" id="KW-0732">Signal</keyword>
<evidence type="ECO:0000256" key="1">
    <source>
        <dbReference type="SAM" id="SignalP"/>
    </source>
</evidence>
<protein>
    <submittedName>
        <fullName evidence="2">Uncharacterized protein</fullName>
    </submittedName>
</protein>
<accession>A0A7S2W2X3</accession>
<dbReference type="EMBL" id="HBHK01001324">
    <property type="protein sequence ID" value="CAD9663793.1"/>
    <property type="molecule type" value="Transcribed_RNA"/>
</dbReference>
<evidence type="ECO:0000313" key="2">
    <source>
        <dbReference type="EMBL" id="CAD9663793.1"/>
    </source>
</evidence>
<feature type="chain" id="PRO_5031376177" evidence="1">
    <location>
        <begin position="21"/>
        <end position="732"/>
    </location>
</feature>
<reference evidence="2" key="1">
    <citation type="submission" date="2021-01" db="EMBL/GenBank/DDBJ databases">
        <authorList>
            <person name="Corre E."/>
            <person name="Pelletier E."/>
            <person name="Niang G."/>
            <person name="Scheremetjew M."/>
            <person name="Finn R."/>
            <person name="Kale V."/>
            <person name="Holt S."/>
            <person name="Cochrane G."/>
            <person name="Meng A."/>
            <person name="Brown T."/>
            <person name="Cohen L."/>
        </authorList>
    </citation>
    <scope>NUCLEOTIDE SEQUENCE</scope>
    <source>
        <strain evidence="2">NY070348D</strain>
    </source>
</reference>